<evidence type="ECO:0000313" key="3">
    <source>
        <dbReference type="EMBL" id="JAG38840.1"/>
    </source>
</evidence>
<protein>
    <submittedName>
        <fullName evidence="3">Tensin-3</fullName>
    </submittedName>
</protein>
<feature type="region of interest" description="Disordered" evidence="1">
    <location>
        <begin position="216"/>
        <end position="237"/>
    </location>
</feature>
<dbReference type="InterPro" id="IPR035892">
    <property type="entry name" value="C2_domain_sf"/>
</dbReference>
<dbReference type="Pfam" id="PF10409">
    <property type="entry name" value="PTEN_C2"/>
    <property type="match status" value="1"/>
</dbReference>
<evidence type="ECO:0000259" key="2">
    <source>
        <dbReference type="PROSITE" id="PS51182"/>
    </source>
</evidence>
<feature type="domain" description="C2 tensin-type" evidence="2">
    <location>
        <begin position="39"/>
        <end position="171"/>
    </location>
</feature>
<reference evidence="3" key="1">
    <citation type="journal article" date="2014" name="PLoS ONE">
        <title>Transcriptome-Based Identification of ABC Transporters in the Western Tarnished Plant Bug Lygus hesperus.</title>
        <authorList>
            <person name="Hull J.J."/>
            <person name="Chaney K."/>
            <person name="Geib S.M."/>
            <person name="Fabrick J.A."/>
            <person name="Brent C.S."/>
            <person name="Walsh D."/>
            <person name="Lavine L.C."/>
        </authorList>
    </citation>
    <scope>NUCLEOTIDE SEQUENCE</scope>
</reference>
<dbReference type="SMART" id="SM01326">
    <property type="entry name" value="PTEN_C2"/>
    <property type="match status" value="1"/>
</dbReference>
<reference evidence="3" key="2">
    <citation type="submission" date="2014-07" db="EMBL/GenBank/DDBJ databases">
        <authorList>
            <person name="Hull J."/>
        </authorList>
    </citation>
    <scope>NUCLEOTIDE SEQUENCE</scope>
</reference>
<gene>
    <name evidence="3" type="primary">Tns3</name>
    <name evidence="3" type="ORF">CM83_5706</name>
</gene>
<feature type="non-terminal residue" evidence="3">
    <location>
        <position position="237"/>
    </location>
</feature>
<dbReference type="AlphaFoldDB" id="A0A0A9ZAK9"/>
<name>A0A0A9ZAK9_LYGHE</name>
<dbReference type="Gene3D" id="2.60.40.1110">
    <property type="match status" value="1"/>
</dbReference>
<dbReference type="SUPFAM" id="SSF49562">
    <property type="entry name" value="C2 domain (Calcium/lipid-binding domain, CaLB)"/>
    <property type="match status" value="1"/>
</dbReference>
<accession>A0A0A9ZAK9</accession>
<sequence length="237" mass="27037">DYIQRSITGTDAFSKTLMPTQARYLRYLHHLFQHAFLNTNSCNIQYISLGYFPASITVDGTIRLRIQMYQNGSIIFDNLELVNRNIQQLPTYYNTSRQVCSVPINTCVYGDILLRVYMVTDSIKQIILQYGFHTGFVETSPILLLRRDLDFTSLHPAFSDDFHLDIVWEDGGESSHADTLDTLQNFLCKTDSLSSSVSTDVSDTRLVSTGASDKELVSIQQQQHPSQHQLSQQQQQQ</sequence>
<organism evidence="3">
    <name type="scientific">Lygus hesperus</name>
    <name type="common">Western plant bug</name>
    <dbReference type="NCBI Taxonomy" id="30085"/>
    <lineage>
        <taxon>Eukaryota</taxon>
        <taxon>Metazoa</taxon>
        <taxon>Ecdysozoa</taxon>
        <taxon>Arthropoda</taxon>
        <taxon>Hexapoda</taxon>
        <taxon>Insecta</taxon>
        <taxon>Pterygota</taxon>
        <taxon>Neoptera</taxon>
        <taxon>Paraneoptera</taxon>
        <taxon>Hemiptera</taxon>
        <taxon>Heteroptera</taxon>
        <taxon>Panheteroptera</taxon>
        <taxon>Cimicomorpha</taxon>
        <taxon>Miridae</taxon>
        <taxon>Mirini</taxon>
        <taxon>Lygus</taxon>
    </lineage>
</organism>
<dbReference type="InterPro" id="IPR014020">
    <property type="entry name" value="Tensin_C2-dom"/>
</dbReference>
<dbReference type="EMBL" id="GBHO01004764">
    <property type="protein sequence ID" value="JAG38840.1"/>
    <property type="molecule type" value="Transcribed_RNA"/>
</dbReference>
<feature type="non-terminal residue" evidence="3">
    <location>
        <position position="1"/>
    </location>
</feature>
<evidence type="ECO:0000256" key="1">
    <source>
        <dbReference type="SAM" id="MobiDB-lite"/>
    </source>
</evidence>
<feature type="compositionally biased region" description="Low complexity" evidence="1">
    <location>
        <begin position="220"/>
        <end position="237"/>
    </location>
</feature>
<dbReference type="PROSITE" id="PS51182">
    <property type="entry name" value="C2_TENSIN"/>
    <property type="match status" value="1"/>
</dbReference>
<proteinExistence type="predicted"/>